<comment type="similarity">
    <text evidence="1">Belongs to the ARG7 family.</text>
</comment>
<accession>A0AAD5D0N6</accession>
<dbReference type="EMBL" id="JAMZMK010005794">
    <property type="protein sequence ID" value="KAI7751876.1"/>
    <property type="molecule type" value="Genomic_DNA"/>
</dbReference>
<dbReference type="Proteomes" id="UP001206925">
    <property type="component" value="Unassembled WGS sequence"/>
</dbReference>
<evidence type="ECO:0000256" key="1">
    <source>
        <dbReference type="ARBA" id="ARBA00006974"/>
    </source>
</evidence>
<gene>
    <name evidence="2" type="ORF">M8C21_002603</name>
</gene>
<dbReference type="AlphaFoldDB" id="A0AAD5D0N6"/>
<evidence type="ECO:0000313" key="2">
    <source>
        <dbReference type="EMBL" id="KAI7751876.1"/>
    </source>
</evidence>
<organism evidence="2 3">
    <name type="scientific">Ambrosia artemisiifolia</name>
    <name type="common">Common ragweed</name>
    <dbReference type="NCBI Taxonomy" id="4212"/>
    <lineage>
        <taxon>Eukaryota</taxon>
        <taxon>Viridiplantae</taxon>
        <taxon>Streptophyta</taxon>
        <taxon>Embryophyta</taxon>
        <taxon>Tracheophyta</taxon>
        <taxon>Spermatophyta</taxon>
        <taxon>Magnoliopsida</taxon>
        <taxon>eudicotyledons</taxon>
        <taxon>Gunneridae</taxon>
        <taxon>Pentapetalae</taxon>
        <taxon>asterids</taxon>
        <taxon>campanulids</taxon>
        <taxon>Asterales</taxon>
        <taxon>Asteraceae</taxon>
        <taxon>Asteroideae</taxon>
        <taxon>Heliantheae alliance</taxon>
        <taxon>Heliantheae</taxon>
        <taxon>Ambrosia</taxon>
    </lineage>
</organism>
<sequence length="169" mass="19268">MHKIKGFRIKHKFVKLIKWRLHQRQKDSGDIRLTRPKIAARAMLKLSGFARSLTKSAKEICFRKWNSSYIRLGDGEKNIVPKGHLAIYVGEKECNAHRVLVPVIYFNHPLFGDLLREAEKVYGFNYDGGIHVPCRISEFENVQTKISAAGSGCGGGDGFRGRRSWRLTL</sequence>
<dbReference type="InterPro" id="IPR003676">
    <property type="entry name" value="SAUR_fam"/>
</dbReference>
<comment type="caution">
    <text evidence="2">The sequence shown here is derived from an EMBL/GenBank/DDBJ whole genome shotgun (WGS) entry which is preliminary data.</text>
</comment>
<protein>
    <submittedName>
        <fullName evidence="2">Uncharacterized protein</fullName>
    </submittedName>
</protein>
<name>A0AAD5D0N6_AMBAR</name>
<keyword evidence="3" id="KW-1185">Reference proteome</keyword>
<dbReference type="PANTHER" id="PTHR31374:SF304">
    <property type="entry name" value="OS04G0537100 PROTEIN"/>
    <property type="match status" value="1"/>
</dbReference>
<proteinExistence type="inferred from homology"/>
<dbReference type="Pfam" id="PF02519">
    <property type="entry name" value="Auxin_inducible"/>
    <property type="match status" value="1"/>
</dbReference>
<reference evidence="2" key="1">
    <citation type="submission" date="2022-06" db="EMBL/GenBank/DDBJ databases">
        <title>Uncovering the hologenomic basis of an extraordinary plant invasion.</title>
        <authorList>
            <person name="Bieker V.C."/>
            <person name="Martin M.D."/>
            <person name="Gilbert T."/>
            <person name="Hodgins K."/>
            <person name="Battlay P."/>
            <person name="Petersen B."/>
            <person name="Wilson J."/>
        </authorList>
    </citation>
    <scope>NUCLEOTIDE SEQUENCE</scope>
    <source>
        <strain evidence="2">AA19_3_7</strain>
        <tissue evidence="2">Leaf</tissue>
    </source>
</reference>
<evidence type="ECO:0000313" key="3">
    <source>
        <dbReference type="Proteomes" id="UP001206925"/>
    </source>
</evidence>
<dbReference type="GO" id="GO:0009733">
    <property type="term" value="P:response to auxin"/>
    <property type="evidence" value="ECO:0007669"/>
    <property type="project" value="InterPro"/>
</dbReference>
<dbReference type="PANTHER" id="PTHR31374">
    <property type="entry name" value="AUXIN-INDUCED PROTEIN-LIKE-RELATED"/>
    <property type="match status" value="1"/>
</dbReference>